<gene>
    <name evidence="6" type="ORF">AT728_09125</name>
</gene>
<feature type="region of interest" description="Disordered" evidence="4">
    <location>
        <begin position="1"/>
        <end position="20"/>
    </location>
</feature>
<dbReference type="OrthoDB" id="3400812at2"/>
<evidence type="ECO:0000256" key="2">
    <source>
        <dbReference type="ARBA" id="ARBA00022801"/>
    </source>
</evidence>
<evidence type="ECO:0000256" key="4">
    <source>
        <dbReference type="SAM" id="MobiDB-lite"/>
    </source>
</evidence>
<organism evidence="6 7">
    <name type="scientific">Streptomyces silvensis</name>
    <dbReference type="NCBI Taxonomy" id="1765722"/>
    <lineage>
        <taxon>Bacteria</taxon>
        <taxon>Bacillati</taxon>
        <taxon>Actinomycetota</taxon>
        <taxon>Actinomycetes</taxon>
        <taxon>Kitasatosporales</taxon>
        <taxon>Streptomycetaceae</taxon>
        <taxon>Streptomyces</taxon>
    </lineage>
</organism>
<dbReference type="EMBL" id="LOCL01000033">
    <property type="protein sequence ID" value="KUF17573.1"/>
    <property type="molecule type" value="Genomic_DNA"/>
</dbReference>
<dbReference type="Gene3D" id="2.30.40.10">
    <property type="entry name" value="Urease, subunit C, domain 1"/>
    <property type="match status" value="1"/>
</dbReference>
<keyword evidence="3" id="KW-0862">Zinc</keyword>
<evidence type="ECO:0000256" key="1">
    <source>
        <dbReference type="ARBA" id="ARBA00022723"/>
    </source>
</evidence>
<dbReference type="Pfam" id="PF22039">
    <property type="entry name" value="HUTI_composite_bact"/>
    <property type="match status" value="1"/>
</dbReference>
<dbReference type="InterPro" id="IPR011059">
    <property type="entry name" value="Metal-dep_hydrolase_composite"/>
</dbReference>
<accession>A0A0W7X3T9</accession>
<keyword evidence="2" id="KW-0378">Hydrolase</keyword>
<reference evidence="6 7" key="1">
    <citation type="submission" date="2015-12" db="EMBL/GenBank/DDBJ databases">
        <title>Draft genome sequence of Streptomyces silvensis ATCC 53525, a producer of novel hormone antagonists.</title>
        <authorList>
            <person name="Johnston C.W."/>
            <person name="Li Y."/>
            <person name="Magarvey N.A."/>
        </authorList>
    </citation>
    <scope>NUCLEOTIDE SEQUENCE [LARGE SCALE GENOMIC DNA]</scope>
    <source>
        <strain evidence="6 7">ATCC 53525</strain>
    </source>
</reference>
<dbReference type="GO" id="GO:0016810">
    <property type="term" value="F:hydrolase activity, acting on carbon-nitrogen (but not peptide) bonds"/>
    <property type="evidence" value="ECO:0007669"/>
    <property type="project" value="InterPro"/>
</dbReference>
<evidence type="ECO:0000256" key="3">
    <source>
        <dbReference type="ARBA" id="ARBA00022833"/>
    </source>
</evidence>
<keyword evidence="1" id="KW-0479">Metal-binding</keyword>
<dbReference type="Proteomes" id="UP000054804">
    <property type="component" value="Unassembled WGS sequence"/>
</dbReference>
<sequence length="198" mass="20752">MLTLHRVRGVGPPPGDEAAGGDVVARHATVAGHAVVDGHAVVVDGTRFAAVGPYEELLAAYGERARVREWDDGILTPGRFEPDAVALLESAYWPDPREADDLGTEPLTGPALAALDMTDTRWGASARRGVQRLLATGTTALAGPFTHPAVRTAVARSGLRDRPVAPPRTGGEADFTVLTPDGTCLATAIGGRLVYRCR</sequence>
<dbReference type="RefSeq" id="WP_058848034.1">
    <property type="nucleotide sequence ID" value="NZ_LOCL01000033.1"/>
</dbReference>
<dbReference type="GO" id="GO:0046872">
    <property type="term" value="F:metal ion binding"/>
    <property type="evidence" value="ECO:0007669"/>
    <property type="project" value="UniProtKB-KW"/>
</dbReference>
<dbReference type="InterPro" id="IPR054418">
    <property type="entry name" value="MQNX/HUTI_composite_N"/>
</dbReference>
<proteinExistence type="predicted"/>
<evidence type="ECO:0000259" key="5">
    <source>
        <dbReference type="Pfam" id="PF22039"/>
    </source>
</evidence>
<evidence type="ECO:0000313" key="7">
    <source>
        <dbReference type="Proteomes" id="UP000054804"/>
    </source>
</evidence>
<protein>
    <recommendedName>
        <fullName evidence="5">Aminodeoxyfutalosine deaminase/Imidazolonepropionase-like composite domain-containing protein</fullName>
    </recommendedName>
</protein>
<feature type="domain" description="Aminodeoxyfutalosine deaminase/Imidazolonepropionase-like composite" evidence="5">
    <location>
        <begin position="40"/>
        <end position="61"/>
    </location>
</feature>
<comment type="caution">
    <text evidence="6">The sequence shown here is derived from an EMBL/GenBank/DDBJ whole genome shotgun (WGS) entry which is preliminary data.</text>
</comment>
<evidence type="ECO:0000313" key="6">
    <source>
        <dbReference type="EMBL" id="KUF17573.1"/>
    </source>
</evidence>
<keyword evidence="7" id="KW-1185">Reference proteome</keyword>
<name>A0A0W7X3T9_9ACTN</name>
<dbReference type="SUPFAM" id="SSF51338">
    <property type="entry name" value="Composite domain of metallo-dependent hydrolases"/>
    <property type="match status" value="1"/>
</dbReference>
<dbReference type="AlphaFoldDB" id="A0A0W7X3T9"/>
<dbReference type="STRING" id="1765722.AT728_09125"/>